<name>A0ACB8TWV3_9APHY</name>
<proteinExistence type="predicted"/>
<accession>A0ACB8TWV3</accession>
<reference evidence="1" key="1">
    <citation type="journal article" date="2021" name="Environ. Microbiol.">
        <title>Gene family expansions and transcriptome signatures uncover fungal adaptations to wood decay.</title>
        <authorList>
            <person name="Hage H."/>
            <person name="Miyauchi S."/>
            <person name="Viragh M."/>
            <person name="Drula E."/>
            <person name="Min B."/>
            <person name="Chaduli D."/>
            <person name="Navarro D."/>
            <person name="Favel A."/>
            <person name="Norest M."/>
            <person name="Lesage-Meessen L."/>
            <person name="Balint B."/>
            <person name="Merenyi Z."/>
            <person name="de Eugenio L."/>
            <person name="Morin E."/>
            <person name="Martinez A.T."/>
            <person name="Baldrian P."/>
            <person name="Stursova M."/>
            <person name="Martinez M.J."/>
            <person name="Novotny C."/>
            <person name="Magnuson J.K."/>
            <person name="Spatafora J.W."/>
            <person name="Maurice S."/>
            <person name="Pangilinan J."/>
            <person name="Andreopoulos W."/>
            <person name="LaButti K."/>
            <person name="Hundley H."/>
            <person name="Na H."/>
            <person name="Kuo A."/>
            <person name="Barry K."/>
            <person name="Lipzen A."/>
            <person name="Henrissat B."/>
            <person name="Riley R."/>
            <person name="Ahrendt S."/>
            <person name="Nagy L.G."/>
            <person name="Grigoriev I.V."/>
            <person name="Martin F."/>
            <person name="Rosso M.N."/>
        </authorList>
    </citation>
    <scope>NUCLEOTIDE SEQUENCE</scope>
    <source>
        <strain evidence="1">CBS 384.51</strain>
    </source>
</reference>
<protein>
    <submittedName>
        <fullName evidence="1">PP2C-domain-containing protein</fullName>
    </submittedName>
</protein>
<dbReference type="EMBL" id="MU274923">
    <property type="protein sequence ID" value="KAI0086500.1"/>
    <property type="molecule type" value="Genomic_DNA"/>
</dbReference>
<sequence>MGQTLSSPATDKDTKYGLNEKFLYALTGMQGWRISMEDSHTAILKLDESKPDLETDAFFGVFDGHGGANVAKYAGQYLWKRLVSDKLYKKGEYAAALKSSFLGCDADMKSHPEFARDSSGCTAVTTLITRDNRLFCANAGDSRAIICTKGVAKDLSIDHKPKLESERKRIISAGGFVEYGRVNGNLALSRAFGDFEYKKNKSLPAEDQIITCNPEIIEHLITEEDEFVLIACDGIWDCLNSQQAADFVRAQVAQGKDLAKIAEDMCDHCLAPSVGGGEGIGADNMTVLIVALLHGRSPKDWVAWVKDRVESGYGYKTPSEPARIWPESQVQEGKRKRELYRQRETAYMHSRAANSDANRGEDDTLRRLYGISPPTWDLSAHILGSNGGITYRPGSSAIADLHNLMFDSDGDDDLDADIEGGRPVQLIDDEQMEVSSDDSDEVMKDGEDGWRHEDDGYPSSGLNATRGLREQLEELEKEDDHSLASEKKTSTSSKAEGPSIQGEAPLPPKSPAYVDRDAPAQLVHTPGGDAPSDAVKQEGFLDASESPLKT</sequence>
<evidence type="ECO:0000313" key="2">
    <source>
        <dbReference type="Proteomes" id="UP001055072"/>
    </source>
</evidence>
<evidence type="ECO:0000313" key="1">
    <source>
        <dbReference type="EMBL" id="KAI0086500.1"/>
    </source>
</evidence>
<gene>
    <name evidence="1" type="ORF">BDY19DRAFT_908190</name>
</gene>
<comment type="caution">
    <text evidence="1">The sequence shown here is derived from an EMBL/GenBank/DDBJ whole genome shotgun (WGS) entry which is preliminary data.</text>
</comment>
<organism evidence="1 2">
    <name type="scientific">Irpex rosettiformis</name>
    <dbReference type="NCBI Taxonomy" id="378272"/>
    <lineage>
        <taxon>Eukaryota</taxon>
        <taxon>Fungi</taxon>
        <taxon>Dikarya</taxon>
        <taxon>Basidiomycota</taxon>
        <taxon>Agaricomycotina</taxon>
        <taxon>Agaricomycetes</taxon>
        <taxon>Polyporales</taxon>
        <taxon>Irpicaceae</taxon>
        <taxon>Irpex</taxon>
    </lineage>
</organism>
<keyword evidence="2" id="KW-1185">Reference proteome</keyword>
<dbReference type="Proteomes" id="UP001055072">
    <property type="component" value="Unassembled WGS sequence"/>
</dbReference>